<dbReference type="SUPFAM" id="SSF54373">
    <property type="entry name" value="FAD-linked reductases, C-terminal domain"/>
    <property type="match status" value="1"/>
</dbReference>
<name>A0A1B7XI77_9BACT</name>
<dbReference type="GO" id="GO:0005737">
    <property type="term" value="C:cytoplasm"/>
    <property type="evidence" value="ECO:0007669"/>
    <property type="project" value="TreeGrafter"/>
</dbReference>
<evidence type="ECO:0000313" key="2">
    <source>
        <dbReference type="EMBL" id="OBQ55213.1"/>
    </source>
</evidence>
<keyword evidence="3" id="KW-1185">Reference proteome</keyword>
<gene>
    <name evidence="2" type="ORF">SP90_04425</name>
</gene>
<dbReference type="Gene3D" id="3.50.50.60">
    <property type="entry name" value="FAD/NAD(P)-binding domain"/>
    <property type="match status" value="1"/>
</dbReference>
<proteinExistence type="predicted"/>
<dbReference type="InterPro" id="IPR036188">
    <property type="entry name" value="FAD/NAD-bd_sf"/>
</dbReference>
<dbReference type="AlphaFoldDB" id="A0A1B7XI77"/>
<evidence type="ECO:0000259" key="1">
    <source>
        <dbReference type="Pfam" id="PF01266"/>
    </source>
</evidence>
<dbReference type="PANTHER" id="PTHR13847">
    <property type="entry name" value="SARCOSINE DEHYDROGENASE-RELATED"/>
    <property type="match status" value="1"/>
</dbReference>
<evidence type="ECO:0000313" key="3">
    <source>
        <dbReference type="Proteomes" id="UP000091979"/>
    </source>
</evidence>
<protein>
    <recommendedName>
        <fullName evidence="1">FAD dependent oxidoreductase domain-containing protein</fullName>
    </recommendedName>
</protein>
<dbReference type="EMBL" id="JXMS01000005">
    <property type="protein sequence ID" value="OBQ55213.1"/>
    <property type="molecule type" value="Genomic_DNA"/>
</dbReference>
<sequence>MRQNFDVLIVGGGVTGAAVGYGLAKKGISVGVVDATPSVDRASRSNMGLIWCQSKALGNRNYVEWCFSSSKLFKSLASELKKTSGIDIEYTESGGLIPCLGEEEFTKRSDYLDALRKEAGEKGYPGTMLTRDELQAKLPNITFGTNVTGATWCAEDGLVEPLKLMFALRHGMEHLGGTLIPNTNVIDIAKTESGYLITTDDGEIECTRLVLAAGLGNRQLAGKFNVTVPVVPNKGQVFLTERVPDILPSPLLGITRTRGGTIMIGFEHEYVGTDTSLHTEKFCHVAKWATDIWPALADLRIIRTWSCLRVWPKDGFPIYDKIPGHENAFILNAHSAVTLAAVHIAELPDFIMGKEICKTAADFTLSRFDEK</sequence>
<dbReference type="PATRIC" id="fig|1560234.3.peg.2835"/>
<dbReference type="Gene3D" id="3.30.9.10">
    <property type="entry name" value="D-Amino Acid Oxidase, subunit A, domain 2"/>
    <property type="match status" value="1"/>
</dbReference>
<dbReference type="OrthoDB" id="5366046at2"/>
<comment type="caution">
    <text evidence="2">The sequence shown here is derived from an EMBL/GenBank/DDBJ whole genome shotgun (WGS) entry which is preliminary data.</text>
</comment>
<accession>A0A1B7XI77</accession>
<reference evidence="2 3" key="1">
    <citation type="submission" date="2015-01" db="EMBL/GenBank/DDBJ databases">
        <title>Desulfovibrio sp. JC271 draft genome sequence.</title>
        <authorList>
            <person name="Shivani Y."/>
            <person name="Subhash Y."/>
            <person name="Sasikala C."/>
            <person name="Ramana C.V."/>
        </authorList>
    </citation>
    <scope>NUCLEOTIDE SEQUENCE [LARGE SCALE GENOMIC DNA]</scope>
    <source>
        <strain evidence="2 3">JC271</strain>
    </source>
</reference>
<dbReference type="SUPFAM" id="SSF51905">
    <property type="entry name" value="FAD/NAD(P)-binding domain"/>
    <property type="match status" value="1"/>
</dbReference>
<dbReference type="Pfam" id="PF01266">
    <property type="entry name" value="DAO"/>
    <property type="match status" value="1"/>
</dbReference>
<dbReference type="RefSeq" id="WP_066853003.1">
    <property type="nucleotide sequence ID" value="NZ_JXMS01000005.1"/>
</dbReference>
<dbReference type="Proteomes" id="UP000091979">
    <property type="component" value="Unassembled WGS sequence"/>
</dbReference>
<feature type="domain" description="FAD dependent oxidoreductase" evidence="1">
    <location>
        <begin position="6"/>
        <end position="342"/>
    </location>
</feature>
<organism evidence="2 3">
    <name type="scientific">Halodesulfovibrio spirochaetisodalis</name>
    <dbReference type="NCBI Taxonomy" id="1560234"/>
    <lineage>
        <taxon>Bacteria</taxon>
        <taxon>Pseudomonadati</taxon>
        <taxon>Thermodesulfobacteriota</taxon>
        <taxon>Desulfovibrionia</taxon>
        <taxon>Desulfovibrionales</taxon>
        <taxon>Desulfovibrionaceae</taxon>
        <taxon>Halodesulfovibrio</taxon>
    </lineage>
</organism>
<dbReference type="InterPro" id="IPR006076">
    <property type="entry name" value="FAD-dep_OxRdtase"/>
</dbReference>
<dbReference type="STRING" id="1560234.SP90_04425"/>